<feature type="compositionally biased region" description="Basic residues" evidence="10">
    <location>
        <begin position="462"/>
        <end position="479"/>
    </location>
</feature>
<comment type="caution">
    <text evidence="14">The sequence shown here is derived from an EMBL/GenBank/DDBJ whole genome shotgun (WGS) entry which is preliminary data.</text>
</comment>
<comment type="subcellular location">
    <subcellularLocation>
        <location evidence="2">Cell membrane</location>
        <topology evidence="2">Multi-pass membrane protein</topology>
    </subcellularLocation>
</comment>
<dbReference type="SMART" id="SM00387">
    <property type="entry name" value="HATPase_c"/>
    <property type="match status" value="1"/>
</dbReference>
<evidence type="ECO:0000256" key="9">
    <source>
        <dbReference type="ARBA" id="ARBA00022840"/>
    </source>
</evidence>
<comment type="catalytic activity">
    <reaction evidence="1">
        <text>ATP + protein L-histidine = ADP + protein N-phospho-L-histidine.</text>
        <dbReference type="EC" id="2.7.13.3"/>
    </reaction>
</comment>
<dbReference type="GO" id="GO:0005524">
    <property type="term" value="F:ATP binding"/>
    <property type="evidence" value="ECO:0007669"/>
    <property type="project" value="UniProtKB-KW"/>
</dbReference>
<keyword evidence="7" id="KW-0547">Nucleotide-binding</keyword>
<dbReference type="EC" id="2.7.13.3" evidence="3"/>
<evidence type="ECO:0000256" key="11">
    <source>
        <dbReference type="SAM" id="Phobius"/>
    </source>
</evidence>
<dbReference type="PROSITE" id="PS50109">
    <property type="entry name" value="HIS_KIN"/>
    <property type="match status" value="1"/>
</dbReference>
<dbReference type="Gene3D" id="3.30.565.10">
    <property type="entry name" value="Histidine kinase-like ATPase, C-terminal domain"/>
    <property type="match status" value="1"/>
</dbReference>
<keyword evidence="11" id="KW-0472">Membrane</keyword>
<dbReference type="SUPFAM" id="SSF47384">
    <property type="entry name" value="Homodimeric domain of signal transducing histidine kinase"/>
    <property type="match status" value="1"/>
</dbReference>
<evidence type="ECO:0000256" key="7">
    <source>
        <dbReference type="ARBA" id="ARBA00022741"/>
    </source>
</evidence>
<dbReference type="InterPro" id="IPR003594">
    <property type="entry name" value="HATPase_dom"/>
</dbReference>
<dbReference type="GO" id="GO:0005886">
    <property type="term" value="C:plasma membrane"/>
    <property type="evidence" value="ECO:0007669"/>
    <property type="project" value="UniProtKB-SubCell"/>
</dbReference>
<dbReference type="InterPro" id="IPR036097">
    <property type="entry name" value="HisK_dim/P_sf"/>
</dbReference>
<feature type="transmembrane region" description="Helical" evidence="11">
    <location>
        <begin position="170"/>
        <end position="193"/>
    </location>
</feature>
<keyword evidence="4" id="KW-1003">Cell membrane</keyword>
<keyword evidence="9" id="KW-0067">ATP-binding</keyword>
<dbReference type="InterPro" id="IPR005467">
    <property type="entry name" value="His_kinase_dom"/>
</dbReference>
<dbReference type="SMART" id="SM00304">
    <property type="entry name" value="HAMP"/>
    <property type="match status" value="1"/>
</dbReference>
<proteinExistence type="predicted"/>
<dbReference type="Pfam" id="PF02518">
    <property type="entry name" value="HATPase_c"/>
    <property type="match status" value="1"/>
</dbReference>
<organism evidence="14 15">
    <name type="scientific">Ferruginivarius sediminum</name>
    <dbReference type="NCBI Taxonomy" id="2661937"/>
    <lineage>
        <taxon>Bacteria</taxon>
        <taxon>Pseudomonadati</taxon>
        <taxon>Pseudomonadota</taxon>
        <taxon>Alphaproteobacteria</taxon>
        <taxon>Rhodospirillales</taxon>
        <taxon>Rhodospirillaceae</taxon>
        <taxon>Ferruginivarius</taxon>
    </lineage>
</organism>
<dbReference type="SMART" id="SM00388">
    <property type="entry name" value="HisKA"/>
    <property type="match status" value="1"/>
</dbReference>
<evidence type="ECO:0000256" key="6">
    <source>
        <dbReference type="ARBA" id="ARBA00022679"/>
    </source>
</evidence>
<accession>A0A369T854</accession>
<feature type="region of interest" description="Disordered" evidence="10">
    <location>
        <begin position="454"/>
        <end position="479"/>
    </location>
</feature>
<dbReference type="PANTHER" id="PTHR44936:SF10">
    <property type="entry name" value="SENSOR PROTEIN RSTB"/>
    <property type="match status" value="1"/>
</dbReference>
<dbReference type="InterPro" id="IPR003661">
    <property type="entry name" value="HisK_dim/P_dom"/>
</dbReference>
<dbReference type="PRINTS" id="PR00344">
    <property type="entry name" value="BCTRLSENSOR"/>
</dbReference>
<dbReference type="Proteomes" id="UP000253941">
    <property type="component" value="Unassembled WGS sequence"/>
</dbReference>
<dbReference type="AlphaFoldDB" id="A0A369T854"/>
<sequence>MNARSLNLPHVAKGLSARLLVLTIFFVMLAEVMIFVPSIARYRLNYLEEKLANGHLAMLALQATPDQAVGEAIEKRLLSHAGAYSVALREPGERKLILMQETPQRVDATYDLREAGTFQLIGDAFSSLLGPGDRRLRVIGTSPQDGSAMVEVVVDEAPLCRAMLAFGERILGLSLVISLFAAALVYLSLHMLLVRPMRRLTESMTRFREDPEDLSNHIRPSARTDEVGVAEHELASMQERLTAALHQKARLAALGIAVTKINHDLKNILSTARLISDRLSESDDPEVRRVTPTLVKAIDRAVNLCVQTLNFSREGPPQLNLTRFDLGELVEDVGFGLPASEHEGAWRNMLPEGLELEADRDQLYRVFANIGRNAIEAGASRVSVRGEETESGLSIRIEDDGPGLPPRAYENIFQPFAGTVKQGGTGLGLAIARDLVRAHGGDIRLEQSTAEGTSFRIDLPRRQQHGHRGASAGRKRAAR</sequence>
<reference evidence="14 15" key="1">
    <citation type="submission" date="2018-07" db="EMBL/GenBank/DDBJ databases">
        <title>Venubactetium sediminum gen. nov., sp. nov., isolated from a marine solar saltern.</title>
        <authorList>
            <person name="Wang S."/>
        </authorList>
    </citation>
    <scope>NUCLEOTIDE SEQUENCE [LARGE SCALE GENOMIC DNA]</scope>
    <source>
        <strain evidence="14 15">WD2A32</strain>
    </source>
</reference>
<dbReference type="PROSITE" id="PS50885">
    <property type="entry name" value="HAMP"/>
    <property type="match status" value="1"/>
</dbReference>
<evidence type="ECO:0000256" key="10">
    <source>
        <dbReference type="SAM" id="MobiDB-lite"/>
    </source>
</evidence>
<evidence type="ECO:0000313" key="15">
    <source>
        <dbReference type="Proteomes" id="UP000253941"/>
    </source>
</evidence>
<keyword evidence="8 14" id="KW-0418">Kinase</keyword>
<evidence type="ECO:0000313" key="14">
    <source>
        <dbReference type="EMBL" id="RDD60357.1"/>
    </source>
</evidence>
<evidence type="ECO:0000256" key="3">
    <source>
        <dbReference type="ARBA" id="ARBA00012438"/>
    </source>
</evidence>
<keyword evidence="11" id="KW-0812">Transmembrane</keyword>
<feature type="domain" description="HAMP" evidence="13">
    <location>
        <begin position="191"/>
        <end position="246"/>
    </location>
</feature>
<dbReference type="PANTHER" id="PTHR44936">
    <property type="entry name" value="SENSOR PROTEIN CREC"/>
    <property type="match status" value="1"/>
</dbReference>
<dbReference type="GO" id="GO:0000155">
    <property type="term" value="F:phosphorelay sensor kinase activity"/>
    <property type="evidence" value="ECO:0007669"/>
    <property type="project" value="InterPro"/>
</dbReference>
<evidence type="ECO:0000256" key="2">
    <source>
        <dbReference type="ARBA" id="ARBA00004651"/>
    </source>
</evidence>
<gene>
    <name evidence="14" type="ORF">DRB17_18525</name>
</gene>
<dbReference type="InterPro" id="IPR004358">
    <property type="entry name" value="Sig_transdc_His_kin-like_C"/>
</dbReference>
<feature type="transmembrane region" description="Helical" evidence="11">
    <location>
        <begin position="20"/>
        <end position="40"/>
    </location>
</feature>
<protein>
    <recommendedName>
        <fullName evidence="3">histidine kinase</fullName>
        <ecNumber evidence="3">2.7.13.3</ecNumber>
    </recommendedName>
</protein>
<feature type="domain" description="Histidine kinase" evidence="12">
    <location>
        <begin position="260"/>
        <end position="463"/>
    </location>
</feature>
<dbReference type="InterPro" id="IPR003660">
    <property type="entry name" value="HAMP_dom"/>
</dbReference>
<dbReference type="SUPFAM" id="SSF55874">
    <property type="entry name" value="ATPase domain of HSP90 chaperone/DNA topoisomerase II/histidine kinase"/>
    <property type="match status" value="1"/>
</dbReference>
<evidence type="ECO:0000256" key="5">
    <source>
        <dbReference type="ARBA" id="ARBA00022553"/>
    </source>
</evidence>
<keyword evidence="11" id="KW-1133">Transmembrane helix</keyword>
<keyword evidence="15" id="KW-1185">Reference proteome</keyword>
<dbReference type="CDD" id="cd00075">
    <property type="entry name" value="HATPase"/>
    <property type="match status" value="1"/>
</dbReference>
<evidence type="ECO:0000256" key="1">
    <source>
        <dbReference type="ARBA" id="ARBA00000085"/>
    </source>
</evidence>
<name>A0A369T854_9PROT</name>
<dbReference type="Gene3D" id="1.10.287.130">
    <property type="match status" value="1"/>
</dbReference>
<dbReference type="InterPro" id="IPR036890">
    <property type="entry name" value="HATPase_C_sf"/>
</dbReference>
<dbReference type="InterPro" id="IPR050980">
    <property type="entry name" value="2C_sensor_his_kinase"/>
</dbReference>
<evidence type="ECO:0000259" key="12">
    <source>
        <dbReference type="PROSITE" id="PS50109"/>
    </source>
</evidence>
<dbReference type="EMBL" id="QPMH01000029">
    <property type="protein sequence ID" value="RDD60357.1"/>
    <property type="molecule type" value="Genomic_DNA"/>
</dbReference>
<evidence type="ECO:0000256" key="8">
    <source>
        <dbReference type="ARBA" id="ARBA00022777"/>
    </source>
</evidence>
<evidence type="ECO:0000256" key="4">
    <source>
        <dbReference type="ARBA" id="ARBA00022475"/>
    </source>
</evidence>
<dbReference type="RefSeq" id="WP_114583718.1">
    <property type="nucleotide sequence ID" value="NZ_QPMH01000029.1"/>
</dbReference>
<keyword evidence="6" id="KW-0808">Transferase</keyword>
<keyword evidence="5" id="KW-0597">Phosphoprotein</keyword>
<evidence type="ECO:0000259" key="13">
    <source>
        <dbReference type="PROSITE" id="PS50885"/>
    </source>
</evidence>